<dbReference type="AlphaFoldDB" id="A0A8S4QJ87"/>
<dbReference type="Proteomes" id="UP000838756">
    <property type="component" value="Unassembled WGS sequence"/>
</dbReference>
<comment type="caution">
    <text evidence="2">The sequence shown here is derived from an EMBL/GenBank/DDBJ whole genome shotgun (WGS) entry which is preliminary data.</text>
</comment>
<accession>A0A8S4QJ87</accession>
<feature type="coiled-coil region" evidence="1">
    <location>
        <begin position="15"/>
        <end position="77"/>
    </location>
</feature>
<keyword evidence="1" id="KW-0175">Coiled coil</keyword>
<name>A0A8S4QJ87_9NEOP</name>
<reference evidence="2" key="1">
    <citation type="submission" date="2022-03" db="EMBL/GenBank/DDBJ databases">
        <authorList>
            <person name="Lindestad O."/>
        </authorList>
    </citation>
    <scope>NUCLEOTIDE SEQUENCE</scope>
</reference>
<keyword evidence="3" id="KW-1185">Reference proteome</keyword>
<gene>
    <name evidence="2" type="primary">jg19851</name>
    <name evidence="2" type="ORF">PAEG_LOCUS2018</name>
</gene>
<proteinExistence type="predicted"/>
<organism evidence="2 3">
    <name type="scientific">Pararge aegeria aegeria</name>
    <dbReference type="NCBI Taxonomy" id="348720"/>
    <lineage>
        <taxon>Eukaryota</taxon>
        <taxon>Metazoa</taxon>
        <taxon>Ecdysozoa</taxon>
        <taxon>Arthropoda</taxon>
        <taxon>Hexapoda</taxon>
        <taxon>Insecta</taxon>
        <taxon>Pterygota</taxon>
        <taxon>Neoptera</taxon>
        <taxon>Endopterygota</taxon>
        <taxon>Lepidoptera</taxon>
        <taxon>Glossata</taxon>
        <taxon>Ditrysia</taxon>
        <taxon>Papilionoidea</taxon>
        <taxon>Nymphalidae</taxon>
        <taxon>Satyrinae</taxon>
        <taxon>Satyrini</taxon>
        <taxon>Parargina</taxon>
        <taxon>Pararge</taxon>
    </lineage>
</organism>
<evidence type="ECO:0000256" key="1">
    <source>
        <dbReference type="SAM" id="Coils"/>
    </source>
</evidence>
<dbReference type="EMBL" id="CAKXAJ010006538">
    <property type="protein sequence ID" value="CAH2210106.1"/>
    <property type="molecule type" value="Genomic_DNA"/>
</dbReference>
<sequence>MGCLIFQNNSRQSSLEGTEGNIAKGEELARCLQRELVRARLDAAERQATERELNARIAELENENKTLRKQRVDNNVAHLQVFIFDNNAAHLQFFIFVVTCGQQRRPGFYSYWP</sequence>
<protein>
    <submittedName>
        <fullName evidence="2">Jg19851 protein</fullName>
    </submittedName>
</protein>
<evidence type="ECO:0000313" key="2">
    <source>
        <dbReference type="EMBL" id="CAH2210106.1"/>
    </source>
</evidence>
<evidence type="ECO:0000313" key="3">
    <source>
        <dbReference type="Proteomes" id="UP000838756"/>
    </source>
</evidence>